<dbReference type="Pfam" id="PF11377">
    <property type="entry name" value="DUF3180"/>
    <property type="match status" value="1"/>
</dbReference>
<protein>
    <recommendedName>
        <fullName evidence="5">DUF3180 domain-containing protein</fullName>
    </recommendedName>
</protein>
<feature type="transmembrane region" description="Helical" evidence="2">
    <location>
        <begin position="114"/>
        <end position="135"/>
    </location>
</feature>
<name>A0A1L2ZPI7_9MICC</name>
<evidence type="ECO:0000256" key="2">
    <source>
        <dbReference type="SAM" id="Phobius"/>
    </source>
</evidence>
<dbReference type="RefSeq" id="WP_071894399.1">
    <property type="nucleotide sequence ID" value="NZ_CP018135.1"/>
</dbReference>
<evidence type="ECO:0000256" key="1">
    <source>
        <dbReference type="SAM" id="MobiDB-lite"/>
    </source>
</evidence>
<feature type="region of interest" description="Disordered" evidence="1">
    <location>
        <begin position="144"/>
        <end position="170"/>
    </location>
</feature>
<sequence length="170" mass="17819">MATLKVTWLAIVVAVAALGGWIAQRFASGAGYGAPVLHWTSLITMGAVSLLALVLGIRVLRYRQGKSKNPIDPIMAARTLVLAQAGAYGGAVIGGWHLGILVDFLAVGSTGSPALVSCIVMMIGALVMVIVGFVVEHFCKIPPEETDGPSTPHQRRDTKGETEGYATRAH</sequence>
<keyword evidence="4" id="KW-1185">Reference proteome</keyword>
<evidence type="ECO:0008006" key="5">
    <source>
        <dbReference type="Google" id="ProtNLM"/>
    </source>
</evidence>
<gene>
    <name evidence="3" type="ORF">BHE16_07765</name>
</gene>
<dbReference type="InterPro" id="IPR021517">
    <property type="entry name" value="DUF3180"/>
</dbReference>
<reference evidence="3 4" key="1">
    <citation type="submission" date="2016-11" db="EMBL/GenBank/DDBJ databases">
        <title>Genome sequencing of Zhihengliuella aestuarii B18 antagonistic to Plasmodiophora brassicae.</title>
        <authorList>
            <person name="Luo Y."/>
        </authorList>
    </citation>
    <scope>NUCLEOTIDE SEQUENCE [LARGE SCALE GENOMIC DNA]</scope>
    <source>
        <strain evidence="3 4">B18</strain>
    </source>
</reference>
<dbReference type="OrthoDB" id="3257239at2"/>
<feature type="transmembrane region" description="Helical" evidence="2">
    <location>
        <begin position="39"/>
        <end position="60"/>
    </location>
</feature>
<dbReference type="Proteomes" id="UP000183530">
    <property type="component" value="Chromosome"/>
</dbReference>
<feature type="transmembrane region" description="Helical" evidence="2">
    <location>
        <begin position="80"/>
        <end position="102"/>
    </location>
</feature>
<evidence type="ECO:0000313" key="3">
    <source>
        <dbReference type="EMBL" id="APF40922.1"/>
    </source>
</evidence>
<accession>A0A1L2ZPI7</accession>
<dbReference type="AlphaFoldDB" id="A0A1L2ZPI7"/>
<keyword evidence="2" id="KW-1133">Transmembrane helix</keyword>
<dbReference type="KEGG" id="nae:BHE16_07765"/>
<proteinExistence type="predicted"/>
<dbReference type="STRING" id="556325.BHE16_07765"/>
<keyword evidence="2" id="KW-0812">Transmembrane</keyword>
<dbReference type="EMBL" id="CP018135">
    <property type="protein sequence ID" value="APF40922.1"/>
    <property type="molecule type" value="Genomic_DNA"/>
</dbReference>
<keyword evidence="2" id="KW-0472">Membrane</keyword>
<organism evidence="3 4">
    <name type="scientific">Neomicrococcus aestuarii</name>
    <dbReference type="NCBI Taxonomy" id="556325"/>
    <lineage>
        <taxon>Bacteria</taxon>
        <taxon>Bacillati</taxon>
        <taxon>Actinomycetota</taxon>
        <taxon>Actinomycetes</taxon>
        <taxon>Micrococcales</taxon>
        <taxon>Micrococcaceae</taxon>
        <taxon>Neomicrococcus</taxon>
    </lineage>
</organism>
<evidence type="ECO:0000313" key="4">
    <source>
        <dbReference type="Proteomes" id="UP000183530"/>
    </source>
</evidence>